<feature type="compositionally biased region" description="Low complexity" evidence="1">
    <location>
        <begin position="152"/>
        <end position="172"/>
    </location>
</feature>
<gene>
    <name evidence="2" type="primary">60</name>
    <name evidence="2" type="ORF">SEA_AZIZ_60</name>
</gene>
<organism evidence="2 3">
    <name type="scientific">Mycobacterium phage Aziz</name>
    <dbReference type="NCBI Taxonomy" id="2762281"/>
    <lineage>
        <taxon>Viruses</taxon>
        <taxon>Duplodnaviria</taxon>
        <taxon>Heunggongvirae</taxon>
        <taxon>Uroviricota</taxon>
        <taxon>Caudoviricetes</taxon>
        <taxon>Vilmaviridae</taxon>
        <taxon>Mclasvirinae</taxon>
        <taxon>Reyvirus</taxon>
        <taxon>Reyvirus aziz</taxon>
    </lineage>
</organism>
<evidence type="ECO:0000313" key="2">
    <source>
        <dbReference type="EMBL" id="QNJ56720.1"/>
    </source>
</evidence>
<reference evidence="2 3" key="1">
    <citation type="submission" date="2020-06" db="EMBL/GenBank/DDBJ databases">
        <authorList>
            <person name="Ruesch T."/>
            <person name="Stepniewski C."/>
            <person name="Ballard C."/>
            <person name="Battaglia S."/>
            <person name="Diaz I."/>
            <person name="Engley A."/>
            <person name="Erickson A."/>
            <person name="Ernst L."/>
            <person name="Gonzales E."/>
            <person name="Haider A."/>
            <person name="Harrison M."/>
            <person name="Moore J."/>
            <person name="Paratore J."/>
            <person name="Rafanan A."/>
            <person name="Storz S."/>
            <person name="Poxleitner M.K."/>
            <person name="Anders K.R."/>
            <person name="Garlena R.A."/>
            <person name="Russell D.A."/>
            <person name="Pope W.H."/>
            <person name="Jacobs-Sera D."/>
            <person name="Hatfull G.F."/>
        </authorList>
    </citation>
    <scope>NUCLEOTIDE SEQUENCE [LARGE SCALE GENOMIC DNA]</scope>
</reference>
<evidence type="ECO:0000313" key="3">
    <source>
        <dbReference type="Proteomes" id="UP000515890"/>
    </source>
</evidence>
<accession>A0A7G8LHJ8</accession>
<dbReference type="InterPro" id="IPR007499">
    <property type="entry name" value="ERF_bacteria_virus"/>
</dbReference>
<dbReference type="Pfam" id="PF04404">
    <property type="entry name" value="ERF"/>
    <property type="match status" value="1"/>
</dbReference>
<dbReference type="KEGG" id="vg:63210280"/>
<feature type="region of interest" description="Disordered" evidence="1">
    <location>
        <begin position="151"/>
        <end position="177"/>
    </location>
</feature>
<dbReference type="EMBL" id="MT658802">
    <property type="protein sequence ID" value="QNJ56720.1"/>
    <property type="molecule type" value="Genomic_DNA"/>
</dbReference>
<dbReference type="GeneID" id="63210280"/>
<reference evidence="3" key="2">
    <citation type="journal article" date="2021" name="Microbiol. Resour. Announc.">
        <title>Genome Sequences of Subcluster M2 Mycobacteriophages Estes and Aziz.</title>
        <authorList>
            <person name="Fitzgerald S.K."/>
            <person name="Johnson E.H."/>
            <person name="Storz S.H.R."/>
            <person name="Ballard C."/>
            <person name="Battaglia S."/>
            <person name="Boice M."/>
            <person name="Bramwell-Butcher J."/>
            <person name="Dedinsky M."/>
            <person name="DeKlotz J."/>
            <person name="Diaz I."/>
            <person name="Engley A."/>
            <person name="Ernst L."/>
            <person name="Gonzales E."/>
            <person name="Groscost A."/>
            <person name="Grosser P."/>
            <person name="Haider A."/>
            <person name="Harrison M."/>
            <person name="Husler K."/>
            <person name="Lau J."/>
            <person name="Monlux M."/>
            <person name="Paratore J."/>
            <person name="Ruesch T."/>
            <person name="Schlesinger M."/>
            <person name="Scholes A."/>
            <person name="Poxleitner M.K."/>
            <person name="Anders K.R."/>
        </authorList>
    </citation>
    <scope>NUCLEOTIDE SEQUENCE [LARGE SCALE GENOMIC DNA]</scope>
</reference>
<dbReference type="RefSeq" id="YP_010013665.1">
    <property type="nucleotide sequence ID" value="NC_053513.1"/>
</dbReference>
<name>A0A7G8LHJ8_9CAUD</name>
<sequence>MSDTIKAEDTLIASSNPWVFAPSAHEGIGPELAAALVAAQAEFGAVAKDTANPFFKSKYADLPAVKAEAQPVLAKHGLAVIQEPKYVVIEGKVHDTLTTIVVHSSGQAKASTMILRPVKQDPQAQGSAITYAKRYAFMAVLGLVADEDDDGNAASGRGKAAASRPARAKQNASTEGLTDPAVAAAVARVKAAVKASGKSPKDAQAFFAEDNPDGGSMIASTDVAALTKVAEHFEALAAAGELGATEQ</sequence>
<keyword evidence="3" id="KW-1185">Reference proteome</keyword>
<protein>
    <submittedName>
        <fullName evidence="2">ERF family ssDNA binding protein</fullName>
    </submittedName>
</protein>
<dbReference type="Proteomes" id="UP000515890">
    <property type="component" value="Segment"/>
</dbReference>
<proteinExistence type="predicted"/>
<evidence type="ECO:0000256" key="1">
    <source>
        <dbReference type="SAM" id="MobiDB-lite"/>
    </source>
</evidence>